<evidence type="ECO:0000313" key="1">
    <source>
        <dbReference type="EMBL" id="VCU52556.1"/>
    </source>
</evidence>
<evidence type="ECO:0000313" key="2">
    <source>
        <dbReference type="Proteomes" id="UP000279841"/>
    </source>
</evidence>
<protein>
    <recommendedName>
        <fullName evidence="3">Nucleotidyltransferase</fullName>
    </recommendedName>
</protein>
<dbReference type="Pfam" id="PF08843">
    <property type="entry name" value="AbiEii"/>
    <property type="match status" value="1"/>
</dbReference>
<dbReference type="RefSeq" id="WP_011173412.1">
    <property type="nucleotide sequence ID" value="NZ_AP025596.1"/>
</dbReference>
<proteinExistence type="predicted"/>
<evidence type="ECO:0008006" key="3">
    <source>
        <dbReference type="Google" id="ProtNLM"/>
    </source>
</evidence>
<name>A0A3P4APL1_THETH</name>
<dbReference type="InterPro" id="IPR043519">
    <property type="entry name" value="NT_sf"/>
</dbReference>
<gene>
    <name evidence="1" type="ORF">TTHN1_00306</name>
</gene>
<dbReference type="InterPro" id="IPR014942">
    <property type="entry name" value="AbiEii"/>
</dbReference>
<accession>A0A3P4APL1</accession>
<dbReference type="SUPFAM" id="SSF81301">
    <property type="entry name" value="Nucleotidyltransferase"/>
    <property type="match status" value="1"/>
</dbReference>
<dbReference type="AlphaFoldDB" id="A0A3P4APL1"/>
<dbReference type="Gene3D" id="3.30.460.40">
    <property type="match status" value="1"/>
</dbReference>
<dbReference type="EMBL" id="LR027517">
    <property type="protein sequence ID" value="VCU52556.1"/>
    <property type="molecule type" value="Genomic_DNA"/>
</dbReference>
<sequence length="141" mass="15896">MTPDMLDFLRALHQEGARFLVIGGYALAFFGRPRFTKDLDLWVDAEEAPRVLAAIRRFFGGDDLGLTVEDLASPGVVQLGYAPNRIDLVILETPPFDEAFVRALKHEVEGVQVYVVHPEDFKALKRAFGRPVDLRDLEELE</sequence>
<dbReference type="Proteomes" id="UP000279841">
    <property type="component" value="Chromosome"/>
</dbReference>
<organism evidence="1 2">
    <name type="scientific">Thermus thermophilus</name>
    <dbReference type="NCBI Taxonomy" id="274"/>
    <lineage>
        <taxon>Bacteria</taxon>
        <taxon>Thermotogati</taxon>
        <taxon>Deinococcota</taxon>
        <taxon>Deinococci</taxon>
        <taxon>Thermales</taxon>
        <taxon>Thermaceae</taxon>
        <taxon>Thermus</taxon>
    </lineage>
</organism>
<reference evidence="1 2" key="1">
    <citation type="submission" date="2018-10" db="EMBL/GenBank/DDBJ databases">
        <authorList>
            <person name="Peiro R."/>
            <person name="Begona"/>
            <person name="Cbmso G."/>
            <person name="Lopez M."/>
            <person name="Gonzalez S."/>
            <person name="Sacristan E."/>
            <person name="Castillo E."/>
        </authorList>
    </citation>
    <scope>NUCLEOTIDE SEQUENCE [LARGE SCALE GENOMIC DNA]</scope>
    <source>
        <strain evidence="1">TTHNAR1</strain>
    </source>
</reference>